<dbReference type="InterPro" id="IPR007892">
    <property type="entry name" value="CHASE4"/>
</dbReference>
<dbReference type="InterPro" id="IPR050469">
    <property type="entry name" value="Diguanylate_Cyclase"/>
</dbReference>
<gene>
    <name evidence="6" type="ORF">WG929_02110</name>
</gene>
<keyword evidence="4" id="KW-0472">Membrane</keyword>
<sequence>MPKKVSPQQLSVKTLYTLLVISYLTLLFVWLTGFRYWVSYPADMATAAAQQQRGIESLAQALSLAQEQLQIMTNDHAQWDDSWDFIRNGRDKNGYLSSNFIVSTFASLSLNGVMILDHNQTLRAGYRYSNANGQLEHYSGTTDRLLPPILQTVLLGSTPATAMTLIDGFPTMIAANPISRSDGTGEGVGWMVFMKHLNNSMLGDFERITRLNIAAVAITNPAQGFDEPVSIAMISVIRCLLDPFEQPVYCLKITDPDLSLPHLLNMNTLQEMLIIGAIPVSLFSIILHLIITPLKVANSHLLRNLKLGHIKELPLTQSFYITEIAQLANSHNQLVATIRDQNQRLEVLSHTDALTGVRNRRGFDRMQERAWYRLCRNPLSMALIMIDIDYFKLYNDRYGHQQGDQALQQVATALSKLARRTDEEIARFGGEEFVLLVYADSREELEQLCTQITNAIRILAIPHPDSDVSHRLTISMGAAWIHHGGPWLGFISAEEWLQLADQALYLAKNNGRNQYRVIDVASLRPAAGSDSADGDLADGNTADLGFASRQSTSWPE</sequence>
<protein>
    <recommendedName>
        <fullName evidence="1">diguanylate cyclase</fullName>
        <ecNumber evidence="1">2.7.7.65</ecNumber>
    </recommendedName>
</protein>
<evidence type="ECO:0000313" key="6">
    <source>
        <dbReference type="EMBL" id="MFK4751191.1"/>
    </source>
</evidence>
<dbReference type="SMART" id="SM00267">
    <property type="entry name" value="GGDEF"/>
    <property type="match status" value="1"/>
</dbReference>
<feature type="domain" description="GGDEF" evidence="5">
    <location>
        <begin position="379"/>
        <end position="520"/>
    </location>
</feature>
<dbReference type="NCBIfam" id="TIGR00254">
    <property type="entry name" value="GGDEF"/>
    <property type="match status" value="1"/>
</dbReference>
<feature type="region of interest" description="Disordered" evidence="3">
    <location>
        <begin position="529"/>
        <end position="556"/>
    </location>
</feature>
<organism evidence="6 7">
    <name type="scientific">Oceanobacter antarcticus</name>
    <dbReference type="NCBI Taxonomy" id="3133425"/>
    <lineage>
        <taxon>Bacteria</taxon>
        <taxon>Pseudomonadati</taxon>
        <taxon>Pseudomonadota</taxon>
        <taxon>Gammaproteobacteria</taxon>
        <taxon>Oceanospirillales</taxon>
        <taxon>Oceanospirillaceae</taxon>
        <taxon>Oceanobacter</taxon>
    </lineage>
</organism>
<name>A0ABW8NE57_9GAMM</name>
<reference evidence="6 7" key="1">
    <citation type="submission" date="2024-03" db="EMBL/GenBank/DDBJ databases">
        <title>High-quality draft genome sequence of Oceanobacter sp. wDCs-4.</title>
        <authorList>
            <person name="Dong C."/>
        </authorList>
    </citation>
    <scope>NUCLEOTIDE SEQUENCE [LARGE SCALE GENOMIC DNA]</scope>
    <source>
        <strain evidence="7">wDCs-4</strain>
    </source>
</reference>
<dbReference type="GO" id="GO:0052621">
    <property type="term" value="F:diguanylate cyclase activity"/>
    <property type="evidence" value="ECO:0007669"/>
    <property type="project" value="UniProtKB-EC"/>
</dbReference>
<dbReference type="InterPro" id="IPR029787">
    <property type="entry name" value="Nucleotide_cyclase"/>
</dbReference>
<keyword evidence="6" id="KW-0808">Transferase</keyword>
<dbReference type="RefSeq" id="WP_416204697.1">
    <property type="nucleotide sequence ID" value="NZ_JBBKTX010000002.1"/>
</dbReference>
<evidence type="ECO:0000256" key="3">
    <source>
        <dbReference type="SAM" id="MobiDB-lite"/>
    </source>
</evidence>
<keyword evidence="7" id="KW-1185">Reference proteome</keyword>
<feature type="transmembrane region" description="Helical" evidence="4">
    <location>
        <begin position="272"/>
        <end position="291"/>
    </location>
</feature>
<dbReference type="InterPro" id="IPR043128">
    <property type="entry name" value="Rev_trsase/Diguanyl_cyclase"/>
</dbReference>
<evidence type="ECO:0000256" key="1">
    <source>
        <dbReference type="ARBA" id="ARBA00012528"/>
    </source>
</evidence>
<dbReference type="EMBL" id="JBBKTX010000002">
    <property type="protein sequence ID" value="MFK4751191.1"/>
    <property type="molecule type" value="Genomic_DNA"/>
</dbReference>
<accession>A0ABW8NE57</accession>
<evidence type="ECO:0000256" key="4">
    <source>
        <dbReference type="SAM" id="Phobius"/>
    </source>
</evidence>
<keyword evidence="6" id="KW-0378">Hydrolase</keyword>
<evidence type="ECO:0000259" key="5">
    <source>
        <dbReference type="PROSITE" id="PS50887"/>
    </source>
</evidence>
<dbReference type="PANTHER" id="PTHR45138">
    <property type="entry name" value="REGULATORY COMPONENTS OF SENSORY TRANSDUCTION SYSTEM"/>
    <property type="match status" value="1"/>
</dbReference>
<dbReference type="Gene3D" id="3.30.70.270">
    <property type="match status" value="1"/>
</dbReference>
<keyword evidence="6" id="KW-0548">Nucleotidyltransferase</keyword>
<comment type="caution">
    <text evidence="6">The sequence shown here is derived from an EMBL/GenBank/DDBJ whole genome shotgun (WGS) entry which is preliminary data.</text>
</comment>
<dbReference type="SUPFAM" id="SSF55073">
    <property type="entry name" value="Nucleotide cyclase"/>
    <property type="match status" value="1"/>
</dbReference>
<evidence type="ECO:0000256" key="2">
    <source>
        <dbReference type="ARBA" id="ARBA00034247"/>
    </source>
</evidence>
<comment type="catalytic activity">
    <reaction evidence="2">
        <text>2 GTP = 3',3'-c-di-GMP + 2 diphosphate</text>
        <dbReference type="Rhea" id="RHEA:24898"/>
        <dbReference type="ChEBI" id="CHEBI:33019"/>
        <dbReference type="ChEBI" id="CHEBI:37565"/>
        <dbReference type="ChEBI" id="CHEBI:58805"/>
        <dbReference type="EC" id="2.7.7.65"/>
    </reaction>
</comment>
<feature type="transmembrane region" description="Helical" evidence="4">
    <location>
        <begin position="12"/>
        <end position="31"/>
    </location>
</feature>
<evidence type="ECO:0000313" key="7">
    <source>
        <dbReference type="Proteomes" id="UP001620597"/>
    </source>
</evidence>
<keyword evidence="4" id="KW-1133">Transmembrane helix</keyword>
<dbReference type="Proteomes" id="UP001620597">
    <property type="component" value="Unassembled WGS sequence"/>
</dbReference>
<dbReference type="CDD" id="cd01949">
    <property type="entry name" value="GGDEF"/>
    <property type="match status" value="1"/>
</dbReference>
<keyword evidence="4" id="KW-0812">Transmembrane</keyword>
<dbReference type="Pfam" id="PF05228">
    <property type="entry name" value="CHASE4"/>
    <property type="match status" value="1"/>
</dbReference>
<proteinExistence type="predicted"/>
<dbReference type="PANTHER" id="PTHR45138:SF9">
    <property type="entry name" value="DIGUANYLATE CYCLASE DGCM-RELATED"/>
    <property type="match status" value="1"/>
</dbReference>
<dbReference type="EC" id="2.7.7.65" evidence="1"/>
<dbReference type="InterPro" id="IPR000160">
    <property type="entry name" value="GGDEF_dom"/>
</dbReference>
<dbReference type="Pfam" id="PF00990">
    <property type="entry name" value="GGDEF"/>
    <property type="match status" value="1"/>
</dbReference>
<dbReference type="PROSITE" id="PS50887">
    <property type="entry name" value="GGDEF"/>
    <property type="match status" value="1"/>
</dbReference>
<dbReference type="GO" id="GO:0016787">
    <property type="term" value="F:hydrolase activity"/>
    <property type="evidence" value="ECO:0007669"/>
    <property type="project" value="UniProtKB-KW"/>
</dbReference>